<dbReference type="CDD" id="cd07389">
    <property type="entry name" value="MPP_PhoD"/>
    <property type="match status" value="1"/>
</dbReference>
<comment type="caution">
    <text evidence="3">The sequence shown here is derived from an EMBL/GenBank/DDBJ whole genome shotgun (WGS) entry which is preliminary data.</text>
</comment>
<dbReference type="EMBL" id="QXHD01000004">
    <property type="protein sequence ID" value="NEZ60321.1"/>
    <property type="molecule type" value="Genomic_DNA"/>
</dbReference>
<dbReference type="Gene3D" id="3.60.21.70">
    <property type="entry name" value="PhoD-like phosphatase"/>
    <property type="match status" value="1"/>
</dbReference>
<dbReference type="InterPro" id="IPR052900">
    <property type="entry name" value="Phospholipid_Metab_Enz"/>
</dbReference>
<feature type="domain" description="PhoD-like phosphatase metallophosphatase" evidence="1">
    <location>
        <begin position="158"/>
        <end position="495"/>
    </location>
</feature>
<dbReference type="Pfam" id="PF09423">
    <property type="entry name" value="PhoD"/>
    <property type="match status" value="1"/>
</dbReference>
<dbReference type="InterPro" id="IPR038607">
    <property type="entry name" value="PhoD-like_sf"/>
</dbReference>
<sequence length="526" mass="58785">MHRSSIDRPMSNRFNRRSLLAGMGAFTGLILVNQHPVLAQTRFSSYPFTLGVASGDPLPDGIVLWTRLAPDPLKGGGMPNSDVTVTCTIATDEALQNVVRRESTLARAALGHSVHLEVSGLEPDRVYWYRFEAGGEESPVGRTRTAPAPGTPLNDLRFAFASCQDYENGFYTAYQHMAREDLDLVIHLGDYIYEGGISADAVRQHNSGDVLTLEDYRNRYALYRLDQNLQATHAAFPWAFTWDDHEVDNNYANLIPEDEQSPRDFAIRRAVAYQVYYEHMPMRRQSASRGAFLQLYRRLSFGNLVTFNILDTRQYRTDQPCGDQFGPRCAEALSEAATMTGQRQENWLFSGLNRSNARWNVLAQQTIFSQFNFGNTQFLPGDFFNPDQWDGYVAQRDRIIEFLQARRPSNPVVITGDIHSSWVYDIKADFDNPASVTVGTEFVGTSISSSFGDGADTNALVSLAVPGNPHTKFFDGLNRGYVRCTITPDLWQADYRTVESIESPTSAVQTLASFVVEDGQPGAQSA</sequence>
<proteinExistence type="predicted"/>
<dbReference type="PANTHER" id="PTHR43606:SF2">
    <property type="entry name" value="ALKALINE PHOSPHATASE FAMILY PROTEIN (AFU_ORTHOLOGUE AFUA_5G03860)"/>
    <property type="match status" value="1"/>
</dbReference>
<dbReference type="SUPFAM" id="SSF56300">
    <property type="entry name" value="Metallo-dependent phosphatases"/>
    <property type="match status" value="1"/>
</dbReference>
<accession>A0A6M0RX51</accession>
<gene>
    <name evidence="3" type="ORF">DXZ20_32695</name>
</gene>
<dbReference type="InterPro" id="IPR032093">
    <property type="entry name" value="PhoD_N"/>
</dbReference>
<dbReference type="Pfam" id="PF16655">
    <property type="entry name" value="PhoD_N"/>
    <property type="match status" value="1"/>
</dbReference>
<organism evidence="3 4">
    <name type="scientific">Adonisia turfae CCMR0081</name>
    <dbReference type="NCBI Taxonomy" id="2292702"/>
    <lineage>
        <taxon>Bacteria</taxon>
        <taxon>Bacillati</taxon>
        <taxon>Cyanobacteriota</taxon>
        <taxon>Adonisia</taxon>
        <taxon>Adonisia turfae</taxon>
    </lineage>
</organism>
<dbReference type="InterPro" id="IPR029052">
    <property type="entry name" value="Metallo-depent_PP-like"/>
</dbReference>
<dbReference type="Gene3D" id="2.60.40.380">
    <property type="entry name" value="Purple acid phosphatase-like, N-terminal"/>
    <property type="match status" value="1"/>
</dbReference>
<evidence type="ECO:0000259" key="2">
    <source>
        <dbReference type="Pfam" id="PF16655"/>
    </source>
</evidence>
<name>A0A6M0RX51_9CYAN</name>
<dbReference type="InterPro" id="IPR018946">
    <property type="entry name" value="PhoD-like_MPP"/>
</dbReference>
<protein>
    <submittedName>
        <fullName evidence="3">Alkaline phosphatase</fullName>
    </submittedName>
</protein>
<reference evidence="3 4" key="1">
    <citation type="journal article" date="2020" name="Microb. Ecol.">
        <title>Ecogenomics of the Marine Benthic Filamentous Cyanobacterium Adonisia.</title>
        <authorList>
            <person name="Walter J.M."/>
            <person name="Coutinho F.H."/>
            <person name="Leomil L."/>
            <person name="Hargreaves P.I."/>
            <person name="Campeao M.E."/>
            <person name="Vieira V.V."/>
            <person name="Silva B.S."/>
            <person name="Fistarol G.O."/>
            <person name="Salomon P.S."/>
            <person name="Sawabe T."/>
            <person name="Mino S."/>
            <person name="Hosokawa M."/>
            <person name="Miyashita H."/>
            <person name="Maruyama F."/>
            <person name="van Verk M.C."/>
            <person name="Dutilh B.E."/>
            <person name="Thompson C.C."/>
            <person name="Thompson F.L."/>
        </authorList>
    </citation>
    <scope>NUCLEOTIDE SEQUENCE [LARGE SCALE GENOMIC DNA]</scope>
    <source>
        <strain evidence="3 4">CCMR0081</strain>
    </source>
</reference>
<feature type="domain" description="Phospholipase D N-terminal" evidence="2">
    <location>
        <begin position="50"/>
        <end position="145"/>
    </location>
</feature>
<evidence type="ECO:0000313" key="4">
    <source>
        <dbReference type="Proteomes" id="UP000481033"/>
    </source>
</evidence>
<evidence type="ECO:0000259" key="1">
    <source>
        <dbReference type="Pfam" id="PF09423"/>
    </source>
</evidence>
<dbReference type="RefSeq" id="WP_163702899.1">
    <property type="nucleotide sequence ID" value="NZ_QXHD01000004.1"/>
</dbReference>
<dbReference type="Proteomes" id="UP000481033">
    <property type="component" value="Unassembled WGS sequence"/>
</dbReference>
<dbReference type="AlphaFoldDB" id="A0A6M0RX51"/>
<evidence type="ECO:0000313" key="3">
    <source>
        <dbReference type="EMBL" id="NEZ60321.1"/>
    </source>
</evidence>
<dbReference type="PANTHER" id="PTHR43606">
    <property type="entry name" value="PHOSPHATASE, PUTATIVE (AFU_ORTHOLOGUE AFUA_6G08710)-RELATED"/>
    <property type="match status" value="1"/>
</dbReference>
<keyword evidence="4" id="KW-1185">Reference proteome</keyword>